<reference evidence="9" key="1">
    <citation type="submission" date="2022-08" db="EMBL/GenBank/DDBJ databases">
        <title>Chelativorans sichuanense sp. nov., a paraffin oil-degrading bacterium isolated from a mixture of oil-based drill cuttings and paddy soil.</title>
        <authorList>
            <person name="Yu J."/>
            <person name="Liu H."/>
            <person name="Chen Q."/>
        </authorList>
    </citation>
    <scope>NUCLEOTIDE SEQUENCE</scope>
    <source>
        <strain evidence="9">SCAU 2101</strain>
    </source>
</reference>
<gene>
    <name evidence="9" type="ORF">NYR54_02765</name>
</gene>
<evidence type="ECO:0000256" key="2">
    <source>
        <dbReference type="ARBA" id="ARBA00007400"/>
    </source>
</evidence>
<evidence type="ECO:0000256" key="1">
    <source>
        <dbReference type="ARBA" id="ARBA00004651"/>
    </source>
</evidence>
<evidence type="ECO:0000256" key="4">
    <source>
        <dbReference type="ARBA" id="ARBA00022692"/>
    </source>
</evidence>
<feature type="transmembrane region" description="Helical" evidence="7">
    <location>
        <begin position="88"/>
        <end position="105"/>
    </location>
</feature>
<keyword evidence="9" id="KW-0808">Transferase</keyword>
<feature type="transmembrane region" description="Helical" evidence="7">
    <location>
        <begin position="184"/>
        <end position="204"/>
    </location>
</feature>
<evidence type="ECO:0000313" key="9">
    <source>
        <dbReference type="EMBL" id="MCT8989223.1"/>
    </source>
</evidence>
<feature type="domain" description="Acyltransferase 3" evidence="8">
    <location>
        <begin position="17"/>
        <end position="338"/>
    </location>
</feature>
<feature type="transmembrane region" description="Helical" evidence="7">
    <location>
        <begin position="125"/>
        <end position="146"/>
    </location>
</feature>
<feature type="transmembrane region" description="Helical" evidence="7">
    <location>
        <begin position="64"/>
        <end position="81"/>
    </location>
</feature>
<dbReference type="EMBL" id="JAODNV010000004">
    <property type="protein sequence ID" value="MCT8989223.1"/>
    <property type="molecule type" value="Genomic_DNA"/>
</dbReference>
<feature type="transmembrane region" description="Helical" evidence="7">
    <location>
        <begin position="21"/>
        <end position="44"/>
    </location>
</feature>
<dbReference type="Proteomes" id="UP001149009">
    <property type="component" value="Unassembled WGS sequence"/>
</dbReference>
<keyword evidence="4 7" id="KW-0812">Transmembrane</keyword>
<organism evidence="9 10">
    <name type="scientific">Chelativorans petroleitrophicus</name>
    <dbReference type="NCBI Taxonomy" id="2975484"/>
    <lineage>
        <taxon>Bacteria</taxon>
        <taxon>Pseudomonadati</taxon>
        <taxon>Pseudomonadota</taxon>
        <taxon>Alphaproteobacteria</taxon>
        <taxon>Hyphomicrobiales</taxon>
        <taxon>Phyllobacteriaceae</taxon>
        <taxon>Chelativorans</taxon>
    </lineage>
</organism>
<evidence type="ECO:0000313" key="10">
    <source>
        <dbReference type="Proteomes" id="UP001149009"/>
    </source>
</evidence>
<dbReference type="PANTHER" id="PTHR40074:SF4">
    <property type="entry name" value="INNER MEMBRANE PROTEIN YCFT"/>
    <property type="match status" value="1"/>
</dbReference>
<evidence type="ECO:0000259" key="8">
    <source>
        <dbReference type="Pfam" id="PF01757"/>
    </source>
</evidence>
<comment type="caution">
    <text evidence="9">The sequence shown here is derived from an EMBL/GenBank/DDBJ whole genome shotgun (WGS) entry which is preliminary data.</text>
</comment>
<feature type="transmembrane region" description="Helical" evidence="7">
    <location>
        <begin position="291"/>
        <end position="310"/>
    </location>
</feature>
<keyword evidence="6 7" id="KW-0472">Membrane</keyword>
<keyword evidence="10" id="KW-1185">Reference proteome</keyword>
<sequence>MTTVPEYAATSGRQRIDWVDAAKGLCIIMVVMMHSTIGVELAAGREGFMHWVVAFARPFRMPDFFLISGLFLGLTIDRGWLRYIDRKVVHFAYFYVLWLTIQFVFKAPGIAAEEGWGGALRAYLTAYVEPFGTLWFIYLLPVFFIVTRLLRPVPVWVIFIGAAVLEALPVHTGSVILDEFCGRYVYFFAGYAFAAHVFSFAAWVRQRPAAFLALCLGWAALHTFLVFTPAPASLASWLQPDPGNSGATGGFSELPLISLLLGLAGAGLVVGVAALVSLLRPMRWLVWLGEHSIVVYLAFFLPMAATRVFLLKTGLIENIGLVSLIVTFAGVTGPVILYGLVQWLGYGRFLFERPSWARLEQQAARSAPVAAE</sequence>
<evidence type="ECO:0000256" key="7">
    <source>
        <dbReference type="SAM" id="Phobius"/>
    </source>
</evidence>
<keyword evidence="9" id="KW-0012">Acyltransferase</keyword>
<dbReference type="AlphaFoldDB" id="A0A9X2X5Z6"/>
<name>A0A9X2X5Z6_9HYPH</name>
<dbReference type="GO" id="GO:0009246">
    <property type="term" value="P:enterobacterial common antigen biosynthetic process"/>
    <property type="evidence" value="ECO:0007669"/>
    <property type="project" value="TreeGrafter"/>
</dbReference>
<evidence type="ECO:0000256" key="5">
    <source>
        <dbReference type="ARBA" id="ARBA00022989"/>
    </source>
</evidence>
<dbReference type="InterPro" id="IPR002656">
    <property type="entry name" value="Acyl_transf_3_dom"/>
</dbReference>
<feature type="transmembrane region" description="Helical" evidence="7">
    <location>
        <begin position="211"/>
        <end position="234"/>
    </location>
</feature>
<comment type="similarity">
    <text evidence="2">Belongs to the acyltransferase 3 family.</text>
</comment>
<dbReference type="GO" id="GO:0016413">
    <property type="term" value="F:O-acetyltransferase activity"/>
    <property type="evidence" value="ECO:0007669"/>
    <property type="project" value="TreeGrafter"/>
</dbReference>
<keyword evidence="3" id="KW-1003">Cell membrane</keyword>
<dbReference type="Pfam" id="PF01757">
    <property type="entry name" value="Acyl_transf_3"/>
    <property type="match status" value="1"/>
</dbReference>
<dbReference type="GO" id="GO:0005886">
    <property type="term" value="C:plasma membrane"/>
    <property type="evidence" value="ECO:0007669"/>
    <property type="project" value="UniProtKB-SubCell"/>
</dbReference>
<protein>
    <submittedName>
        <fullName evidence="9">Acyltransferase family protein</fullName>
    </submittedName>
</protein>
<comment type="subcellular location">
    <subcellularLocation>
        <location evidence="1">Cell membrane</location>
        <topology evidence="1">Multi-pass membrane protein</topology>
    </subcellularLocation>
</comment>
<feature type="transmembrane region" description="Helical" evidence="7">
    <location>
        <begin position="322"/>
        <end position="346"/>
    </location>
</feature>
<proteinExistence type="inferred from homology"/>
<feature type="transmembrane region" description="Helical" evidence="7">
    <location>
        <begin position="254"/>
        <end position="279"/>
    </location>
</feature>
<evidence type="ECO:0000256" key="6">
    <source>
        <dbReference type="ARBA" id="ARBA00023136"/>
    </source>
</evidence>
<dbReference type="PANTHER" id="PTHR40074">
    <property type="entry name" value="O-ACETYLTRANSFERASE WECH"/>
    <property type="match status" value="1"/>
</dbReference>
<accession>A0A9X2X5Z6</accession>
<evidence type="ECO:0000256" key="3">
    <source>
        <dbReference type="ARBA" id="ARBA00022475"/>
    </source>
</evidence>
<feature type="transmembrane region" description="Helical" evidence="7">
    <location>
        <begin position="153"/>
        <end position="172"/>
    </location>
</feature>
<keyword evidence="5 7" id="KW-1133">Transmembrane helix</keyword>